<protein>
    <recommendedName>
        <fullName evidence="4">Phage holin family protein</fullName>
    </recommendedName>
</protein>
<feature type="transmembrane region" description="Helical" evidence="1">
    <location>
        <begin position="39"/>
        <end position="62"/>
    </location>
</feature>
<dbReference type="Proteomes" id="UP001165366">
    <property type="component" value="Unassembled WGS sequence"/>
</dbReference>
<evidence type="ECO:0008006" key="4">
    <source>
        <dbReference type="Google" id="ProtNLM"/>
    </source>
</evidence>
<keyword evidence="3" id="KW-1185">Reference proteome</keyword>
<dbReference type="EMBL" id="JAKLWS010000013">
    <property type="protein sequence ID" value="MCG2589179.1"/>
    <property type="molecule type" value="Genomic_DNA"/>
</dbReference>
<proteinExistence type="predicted"/>
<evidence type="ECO:0000256" key="1">
    <source>
        <dbReference type="SAM" id="Phobius"/>
    </source>
</evidence>
<name>A0ABS9KE94_9BACT</name>
<accession>A0ABS9KE94</accession>
<keyword evidence="1" id="KW-0472">Membrane</keyword>
<dbReference type="RefSeq" id="WP_237854542.1">
    <property type="nucleotide sequence ID" value="NZ_JAKLWS010000013.1"/>
</dbReference>
<reference evidence="2" key="1">
    <citation type="submission" date="2022-01" db="EMBL/GenBank/DDBJ databases">
        <authorList>
            <person name="Wang Y."/>
        </authorList>
    </citation>
    <scope>NUCLEOTIDE SEQUENCE</scope>
    <source>
        <strain evidence="2">WB101</strain>
    </source>
</reference>
<sequence>MTDQPKKTTPSYKNLQLQVSKSKNGLLGRLISLLSNIHTFIPLLSGVLSILCGLTLVSITILGFITPLWISAVLTLLGSISSMVGGFLIYQVVSSYESFDTLVNKAIRRVVDSQN</sequence>
<reference evidence="2" key="2">
    <citation type="submission" date="2024-05" db="EMBL/GenBank/DDBJ databases">
        <title>Rhodohalobacter halophilus gen. nov., sp. nov., a moderately halophilic member of the family Balneolaceae.</title>
        <authorList>
            <person name="Xia J."/>
        </authorList>
    </citation>
    <scope>NUCLEOTIDE SEQUENCE</scope>
    <source>
        <strain evidence="2">WB101</strain>
    </source>
</reference>
<comment type="caution">
    <text evidence="2">The sequence shown here is derived from an EMBL/GenBank/DDBJ whole genome shotgun (WGS) entry which is preliminary data.</text>
</comment>
<keyword evidence="1" id="KW-1133">Transmembrane helix</keyword>
<feature type="transmembrane region" description="Helical" evidence="1">
    <location>
        <begin position="68"/>
        <end position="90"/>
    </location>
</feature>
<evidence type="ECO:0000313" key="3">
    <source>
        <dbReference type="Proteomes" id="UP001165366"/>
    </source>
</evidence>
<evidence type="ECO:0000313" key="2">
    <source>
        <dbReference type="EMBL" id="MCG2589179.1"/>
    </source>
</evidence>
<keyword evidence="1" id="KW-0812">Transmembrane</keyword>
<gene>
    <name evidence="2" type="ORF">L6773_11425</name>
</gene>
<organism evidence="2 3">
    <name type="scientific">Rhodohalobacter sulfatireducens</name>
    <dbReference type="NCBI Taxonomy" id="2911366"/>
    <lineage>
        <taxon>Bacteria</taxon>
        <taxon>Pseudomonadati</taxon>
        <taxon>Balneolota</taxon>
        <taxon>Balneolia</taxon>
        <taxon>Balneolales</taxon>
        <taxon>Balneolaceae</taxon>
        <taxon>Rhodohalobacter</taxon>
    </lineage>
</organism>